<dbReference type="EMBL" id="JAAXOQ010000024">
    <property type="protein sequence ID" value="NKY19953.1"/>
    <property type="molecule type" value="Genomic_DNA"/>
</dbReference>
<gene>
    <name evidence="1" type="ORF">HF999_16445</name>
</gene>
<sequence>MKRLQLGGDGGTVRRRGDRIEIRLGHDHWLMNDQEARALADRIHDAIEKGTR</sequence>
<evidence type="ECO:0000313" key="2">
    <source>
        <dbReference type="Proteomes" id="UP000582646"/>
    </source>
</evidence>
<dbReference type="RefSeq" id="WP_168546930.1">
    <property type="nucleotide sequence ID" value="NZ_BAAAKS010000018.1"/>
</dbReference>
<proteinExistence type="predicted"/>
<dbReference type="AlphaFoldDB" id="A0A846X480"/>
<keyword evidence="2" id="KW-1185">Reference proteome</keyword>
<evidence type="ECO:0000313" key="1">
    <source>
        <dbReference type="EMBL" id="NKY19953.1"/>
    </source>
</evidence>
<protein>
    <submittedName>
        <fullName evidence="1">Uncharacterized protein</fullName>
    </submittedName>
</protein>
<reference evidence="1 2" key="1">
    <citation type="submission" date="2020-04" db="EMBL/GenBank/DDBJ databases">
        <title>MicrobeNet Type strains.</title>
        <authorList>
            <person name="Nicholson A.C."/>
        </authorList>
    </citation>
    <scope>NUCLEOTIDE SEQUENCE [LARGE SCALE GENOMIC DNA]</scope>
    <source>
        <strain evidence="1 2">DSM 44113</strain>
    </source>
</reference>
<accession>A0A846X480</accession>
<name>A0A846X480_9ACTN</name>
<comment type="caution">
    <text evidence="1">The sequence shown here is derived from an EMBL/GenBank/DDBJ whole genome shotgun (WGS) entry which is preliminary data.</text>
</comment>
<dbReference type="Proteomes" id="UP000582646">
    <property type="component" value="Unassembled WGS sequence"/>
</dbReference>
<organism evidence="1 2">
    <name type="scientific">Tsukamurella spumae</name>
    <dbReference type="NCBI Taxonomy" id="44753"/>
    <lineage>
        <taxon>Bacteria</taxon>
        <taxon>Bacillati</taxon>
        <taxon>Actinomycetota</taxon>
        <taxon>Actinomycetes</taxon>
        <taxon>Mycobacteriales</taxon>
        <taxon>Tsukamurellaceae</taxon>
        <taxon>Tsukamurella</taxon>
    </lineage>
</organism>